<accession>A0A098M523</accession>
<dbReference type="SMART" id="SM00530">
    <property type="entry name" value="HTH_XRE"/>
    <property type="match status" value="1"/>
</dbReference>
<dbReference type="InterPro" id="IPR010982">
    <property type="entry name" value="Lambda_DNA-bd_dom_sf"/>
</dbReference>
<organism evidence="3 4">
    <name type="scientific">Paenibacillus wynnii</name>
    <dbReference type="NCBI Taxonomy" id="268407"/>
    <lineage>
        <taxon>Bacteria</taxon>
        <taxon>Bacillati</taxon>
        <taxon>Bacillota</taxon>
        <taxon>Bacilli</taxon>
        <taxon>Bacillales</taxon>
        <taxon>Paenibacillaceae</taxon>
        <taxon>Paenibacillus</taxon>
    </lineage>
</organism>
<evidence type="ECO:0000256" key="1">
    <source>
        <dbReference type="ARBA" id="ARBA00023125"/>
    </source>
</evidence>
<dbReference type="InterPro" id="IPR043735">
    <property type="entry name" value="DUF5680"/>
</dbReference>
<dbReference type="PANTHER" id="PTHR46558">
    <property type="entry name" value="TRACRIPTIONAL REGULATORY PROTEIN-RELATED-RELATED"/>
    <property type="match status" value="1"/>
</dbReference>
<feature type="domain" description="HTH cro/C1-type" evidence="2">
    <location>
        <begin position="7"/>
        <end position="61"/>
    </location>
</feature>
<reference evidence="3 4" key="1">
    <citation type="submission" date="2014-08" db="EMBL/GenBank/DDBJ databases">
        <authorList>
            <person name="den Bakker H.C."/>
        </authorList>
    </citation>
    <scope>NUCLEOTIDE SEQUENCE [LARGE SCALE GENOMIC DNA]</scope>
    <source>
        <strain evidence="3 4">DSM 18334</strain>
    </source>
</reference>
<dbReference type="GO" id="GO:0003677">
    <property type="term" value="F:DNA binding"/>
    <property type="evidence" value="ECO:0007669"/>
    <property type="project" value="UniProtKB-KW"/>
</dbReference>
<comment type="caution">
    <text evidence="3">The sequence shown here is derived from an EMBL/GenBank/DDBJ whole genome shotgun (WGS) entry which is preliminary data.</text>
</comment>
<name>A0A098M523_9BACL</name>
<gene>
    <name evidence="3" type="ORF">PWYN_24095</name>
</gene>
<dbReference type="Pfam" id="PF01381">
    <property type="entry name" value="HTH_3"/>
    <property type="match status" value="1"/>
</dbReference>
<proteinExistence type="predicted"/>
<dbReference type="RefSeq" id="WP_036656792.1">
    <property type="nucleotide sequence ID" value="NZ_JQCR01000003.1"/>
</dbReference>
<sequence length="226" mass="25839">MKFQDKLQILRKEKALSQEKLAELIGVSRQAVAKWEVGLSYPDMVNLIGLSDLFRVSIDHLVKEHTDENCLFDSVQNHLQSDNSIIDFLCRAKKSTYAAKGAETEPSRPGSHDLHYTEGLLSYIDTYLGGEKFAGEEAMWLDNQPFWSMNYAGRILAEGFSGDFLKEALSLVPQEYPYRGPLLHHNGDYTYHCMVTGRFEWFQGYEEIFCNGKKVYECMFHGGSIK</sequence>
<evidence type="ECO:0000313" key="3">
    <source>
        <dbReference type="EMBL" id="KGE17659.1"/>
    </source>
</evidence>
<protein>
    <submittedName>
        <fullName evidence="3">XRE family transcriptional regulator</fullName>
    </submittedName>
</protein>
<reference evidence="3 4" key="2">
    <citation type="submission" date="2014-10" db="EMBL/GenBank/DDBJ databases">
        <title>Comparative genomics of the Paenibacillus odorifer group.</title>
        <authorList>
            <person name="Tsai Y.-C."/>
            <person name="Martin N."/>
            <person name="Korlach J."/>
            <person name="Wiedmann M."/>
        </authorList>
    </citation>
    <scope>NUCLEOTIDE SEQUENCE [LARGE SCALE GENOMIC DNA]</scope>
    <source>
        <strain evidence="3 4">DSM 18334</strain>
    </source>
</reference>
<dbReference type="STRING" id="268407.PWYN_24095"/>
<dbReference type="Proteomes" id="UP000029734">
    <property type="component" value="Unassembled WGS sequence"/>
</dbReference>
<dbReference type="Gene3D" id="1.10.260.40">
    <property type="entry name" value="lambda repressor-like DNA-binding domains"/>
    <property type="match status" value="1"/>
</dbReference>
<dbReference type="SUPFAM" id="SSF47413">
    <property type="entry name" value="lambda repressor-like DNA-binding domains"/>
    <property type="match status" value="1"/>
</dbReference>
<evidence type="ECO:0000313" key="4">
    <source>
        <dbReference type="Proteomes" id="UP000029734"/>
    </source>
</evidence>
<evidence type="ECO:0000259" key="2">
    <source>
        <dbReference type="PROSITE" id="PS50943"/>
    </source>
</evidence>
<dbReference type="InterPro" id="IPR001387">
    <property type="entry name" value="Cro/C1-type_HTH"/>
</dbReference>
<dbReference type="CDD" id="cd00093">
    <property type="entry name" value="HTH_XRE"/>
    <property type="match status" value="1"/>
</dbReference>
<keyword evidence="1" id="KW-0238">DNA-binding</keyword>
<dbReference type="EMBL" id="JQCR01000003">
    <property type="protein sequence ID" value="KGE17659.1"/>
    <property type="molecule type" value="Genomic_DNA"/>
</dbReference>
<dbReference type="eggNOG" id="COG1476">
    <property type="taxonomic scope" value="Bacteria"/>
</dbReference>
<dbReference type="AlphaFoldDB" id="A0A098M523"/>
<dbReference type="PROSITE" id="PS50943">
    <property type="entry name" value="HTH_CROC1"/>
    <property type="match status" value="1"/>
</dbReference>
<dbReference type="PANTHER" id="PTHR46558:SF11">
    <property type="entry name" value="HTH-TYPE TRANSCRIPTIONAL REGULATOR XRE"/>
    <property type="match status" value="1"/>
</dbReference>
<keyword evidence="4" id="KW-1185">Reference proteome</keyword>
<dbReference type="OrthoDB" id="9812495at2"/>
<dbReference type="Pfam" id="PF18931">
    <property type="entry name" value="DUF5680"/>
    <property type="match status" value="1"/>
</dbReference>